<accession>A0ABP5XUC4</accession>
<protein>
    <submittedName>
        <fullName evidence="3">SDR family oxidoreductase</fullName>
    </submittedName>
</protein>
<sequence>MIRGNALVTGASRGIGSATAVRLAELGADTVVVHHRNSPEAAERTAEAVRQAGAEALCVAADLEEADAVDAMFVELGRDLGSLDVLVANAAASSFKPLLDTHDENIRRTSRITVNALLQCVRAMTSLTETGGAIVVVSGIDVSQAMVGHGLLGSMKAAAETLSMYLAAELGPRGFRVNAVRPGLTLTDSARTYSERVFGDSAEFERLLVSLTPARRAGTPEDVANVIGFLCSEEGAWINGQVLVADGGLSAVSPTDLITSGRRSDQ</sequence>
<dbReference type="Gene3D" id="3.40.50.720">
    <property type="entry name" value="NAD(P)-binding Rossmann-like Domain"/>
    <property type="match status" value="1"/>
</dbReference>
<organism evidence="3 4">
    <name type="scientific">Terrabacter carboxydivorans</name>
    <dbReference type="NCBI Taxonomy" id="619730"/>
    <lineage>
        <taxon>Bacteria</taxon>
        <taxon>Bacillati</taxon>
        <taxon>Actinomycetota</taxon>
        <taxon>Actinomycetes</taxon>
        <taxon>Micrococcales</taxon>
        <taxon>Intrasporangiaceae</taxon>
        <taxon>Terrabacter</taxon>
    </lineage>
</organism>
<dbReference type="PRINTS" id="PR00081">
    <property type="entry name" value="GDHRDH"/>
</dbReference>
<evidence type="ECO:0000313" key="4">
    <source>
        <dbReference type="Proteomes" id="UP001500730"/>
    </source>
</evidence>
<comment type="caution">
    <text evidence="3">The sequence shown here is derived from an EMBL/GenBank/DDBJ whole genome shotgun (WGS) entry which is preliminary data.</text>
</comment>
<dbReference type="Pfam" id="PF13561">
    <property type="entry name" value="adh_short_C2"/>
    <property type="match status" value="1"/>
</dbReference>
<dbReference type="InterPro" id="IPR002347">
    <property type="entry name" value="SDR_fam"/>
</dbReference>
<keyword evidence="4" id="KW-1185">Reference proteome</keyword>
<reference evidence="4" key="1">
    <citation type="journal article" date="2019" name="Int. J. Syst. Evol. Microbiol.">
        <title>The Global Catalogue of Microorganisms (GCM) 10K type strain sequencing project: providing services to taxonomists for standard genome sequencing and annotation.</title>
        <authorList>
            <consortium name="The Broad Institute Genomics Platform"/>
            <consortium name="The Broad Institute Genome Sequencing Center for Infectious Disease"/>
            <person name="Wu L."/>
            <person name="Ma J."/>
        </authorList>
    </citation>
    <scope>NUCLEOTIDE SEQUENCE [LARGE SCALE GENOMIC DNA]</scope>
    <source>
        <strain evidence="4">JCM 16259</strain>
    </source>
</reference>
<dbReference type="Proteomes" id="UP001500730">
    <property type="component" value="Unassembled WGS sequence"/>
</dbReference>
<dbReference type="InterPro" id="IPR036291">
    <property type="entry name" value="NAD(P)-bd_dom_sf"/>
</dbReference>
<comment type="similarity">
    <text evidence="1">Belongs to the short-chain dehydrogenases/reductases (SDR) family.</text>
</comment>
<gene>
    <name evidence="3" type="ORF">GCM10009858_02150</name>
</gene>
<name>A0ABP5XUC4_9MICO</name>
<dbReference type="PANTHER" id="PTHR43639">
    <property type="entry name" value="OXIDOREDUCTASE, SHORT-CHAIN DEHYDROGENASE/REDUCTASE FAMILY (AFU_ORTHOLOGUE AFUA_5G02870)"/>
    <property type="match status" value="1"/>
</dbReference>
<dbReference type="EMBL" id="BAAARE010000001">
    <property type="protein sequence ID" value="GAA2468449.1"/>
    <property type="molecule type" value="Genomic_DNA"/>
</dbReference>
<dbReference type="SUPFAM" id="SSF51735">
    <property type="entry name" value="NAD(P)-binding Rossmann-fold domains"/>
    <property type="match status" value="1"/>
</dbReference>
<evidence type="ECO:0000256" key="1">
    <source>
        <dbReference type="ARBA" id="ARBA00006484"/>
    </source>
</evidence>
<evidence type="ECO:0000313" key="3">
    <source>
        <dbReference type="EMBL" id="GAA2468449.1"/>
    </source>
</evidence>
<evidence type="ECO:0000256" key="2">
    <source>
        <dbReference type="ARBA" id="ARBA00023002"/>
    </source>
</evidence>
<proteinExistence type="inferred from homology"/>
<dbReference type="RefSeq" id="WP_344252269.1">
    <property type="nucleotide sequence ID" value="NZ_BAAARE010000001.1"/>
</dbReference>
<keyword evidence="2" id="KW-0560">Oxidoreductase</keyword>
<dbReference type="PANTHER" id="PTHR43639:SF1">
    <property type="entry name" value="SHORT-CHAIN DEHYDROGENASE_REDUCTASE FAMILY PROTEIN"/>
    <property type="match status" value="1"/>
</dbReference>